<dbReference type="InterPro" id="IPR027417">
    <property type="entry name" value="P-loop_NTPase"/>
</dbReference>
<keyword evidence="2" id="KW-0505">Motor protein</keyword>
<dbReference type="Proteomes" id="UP000054018">
    <property type="component" value="Unassembled WGS sequence"/>
</dbReference>
<keyword evidence="1 3" id="KW-0518">Myosin</keyword>
<proteinExistence type="inferred from homology"/>
<dbReference type="Gene3D" id="3.40.850.10">
    <property type="entry name" value="Kinesin motor domain"/>
    <property type="match status" value="1"/>
</dbReference>
<organism evidence="5 6">
    <name type="scientific">Pisolithus microcarpus 441</name>
    <dbReference type="NCBI Taxonomy" id="765257"/>
    <lineage>
        <taxon>Eukaryota</taxon>
        <taxon>Fungi</taxon>
        <taxon>Dikarya</taxon>
        <taxon>Basidiomycota</taxon>
        <taxon>Agaricomycotina</taxon>
        <taxon>Agaricomycetes</taxon>
        <taxon>Agaricomycetidae</taxon>
        <taxon>Boletales</taxon>
        <taxon>Sclerodermatineae</taxon>
        <taxon>Pisolithaceae</taxon>
        <taxon>Pisolithus</taxon>
    </lineage>
</organism>
<dbReference type="InterPro" id="IPR036961">
    <property type="entry name" value="Kinesin_motor_dom_sf"/>
</dbReference>
<dbReference type="AlphaFoldDB" id="A0A0C9XE79"/>
<evidence type="ECO:0000256" key="1">
    <source>
        <dbReference type="ARBA" id="ARBA00023123"/>
    </source>
</evidence>
<dbReference type="GO" id="GO:0003779">
    <property type="term" value="F:actin binding"/>
    <property type="evidence" value="ECO:0007669"/>
    <property type="project" value="UniProtKB-KW"/>
</dbReference>
<gene>
    <name evidence="5" type="ORF">PISMIDRAFT_20250</name>
</gene>
<name>A0A0C9XE79_9AGAM</name>
<dbReference type="HOGENOM" id="CLU_2559186_0_0_1"/>
<comment type="caution">
    <text evidence="3">Lacks conserved residue(s) required for the propagation of feature annotation.</text>
</comment>
<dbReference type="InterPro" id="IPR001609">
    <property type="entry name" value="Myosin_head_motor_dom-like"/>
</dbReference>
<dbReference type="SUPFAM" id="SSF52540">
    <property type="entry name" value="P-loop containing nucleoside triphosphate hydrolases"/>
    <property type="match status" value="1"/>
</dbReference>
<feature type="domain" description="Myosin motor" evidence="4">
    <location>
        <begin position="1"/>
        <end position="82"/>
    </location>
</feature>
<evidence type="ECO:0000256" key="2">
    <source>
        <dbReference type="ARBA" id="ARBA00023175"/>
    </source>
</evidence>
<evidence type="ECO:0000259" key="4">
    <source>
        <dbReference type="PROSITE" id="PS51456"/>
    </source>
</evidence>
<comment type="similarity">
    <text evidence="3">Belongs to the TRAFAC class myosin-kinesin ATPase superfamily. Myosin family.</text>
</comment>
<dbReference type="GO" id="GO:0016459">
    <property type="term" value="C:myosin complex"/>
    <property type="evidence" value="ECO:0007669"/>
    <property type="project" value="UniProtKB-KW"/>
</dbReference>
<dbReference type="STRING" id="765257.A0A0C9XE79"/>
<dbReference type="GO" id="GO:0003774">
    <property type="term" value="F:cytoskeletal motor activity"/>
    <property type="evidence" value="ECO:0007669"/>
    <property type="project" value="InterPro"/>
</dbReference>
<evidence type="ECO:0000313" key="5">
    <source>
        <dbReference type="EMBL" id="KIK10595.1"/>
    </source>
</evidence>
<sequence length="82" mass="9352">MFGNACSLFNPNASRLGKYTELQFTERGHQCDIKTLDYYLETNRAHPLRQRSTGARPNAIRANDAHRFEQLKVALKTIGLSK</sequence>
<dbReference type="OrthoDB" id="370884at2759"/>
<evidence type="ECO:0000313" key="6">
    <source>
        <dbReference type="Proteomes" id="UP000054018"/>
    </source>
</evidence>
<dbReference type="PROSITE" id="PS51456">
    <property type="entry name" value="MYOSIN_MOTOR"/>
    <property type="match status" value="1"/>
</dbReference>
<protein>
    <recommendedName>
        <fullName evidence="4">Myosin motor domain-containing protein</fullName>
    </recommendedName>
</protein>
<reference evidence="5 6" key="1">
    <citation type="submission" date="2014-04" db="EMBL/GenBank/DDBJ databases">
        <authorList>
            <consortium name="DOE Joint Genome Institute"/>
            <person name="Kuo A."/>
            <person name="Kohler A."/>
            <person name="Costa M.D."/>
            <person name="Nagy L.G."/>
            <person name="Floudas D."/>
            <person name="Copeland A."/>
            <person name="Barry K.W."/>
            <person name="Cichocki N."/>
            <person name="Veneault-Fourrey C."/>
            <person name="LaButti K."/>
            <person name="Lindquist E.A."/>
            <person name="Lipzen A."/>
            <person name="Lundell T."/>
            <person name="Morin E."/>
            <person name="Murat C."/>
            <person name="Sun H."/>
            <person name="Tunlid A."/>
            <person name="Henrissat B."/>
            <person name="Grigoriev I.V."/>
            <person name="Hibbett D.S."/>
            <person name="Martin F."/>
            <person name="Nordberg H.P."/>
            <person name="Cantor M.N."/>
            <person name="Hua S.X."/>
        </authorList>
    </citation>
    <scope>NUCLEOTIDE SEQUENCE [LARGE SCALE GENOMIC DNA]</scope>
    <source>
        <strain evidence="5 6">441</strain>
    </source>
</reference>
<keyword evidence="6" id="KW-1185">Reference proteome</keyword>
<reference evidence="6" key="2">
    <citation type="submission" date="2015-01" db="EMBL/GenBank/DDBJ databases">
        <title>Evolutionary Origins and Diversification of the Mycorrhizal Mutualists.</title>
        <authorList>
            <consortium name="DOE Joint Genome Institute"/>
            <consortium name="Mycorrhizal Genomics Consortium"/>
            <person name="Kohler A."/>
            <person name="Kuo A."/>
            <person name="Nagy L.G."/>
            <person name="Floudas D."/>
            <person name="Copeland A."/>
            <person name="Barry K.W."/>
            <person name="Cichocki N."/>
            <person name="Veneault-Fourrey C."/>
            <person name="LaButti K."/>
            <person name="Lindquist E.A."/>
            <person name="Lipzen A."/>
            <person name="Lundell T."/>
            <person name="Morin E."/>
            <person name="Murat C."/>
            <person name="Riley R."/>
            <person name="Ohm R."/>
            <person name="Sun H."/>
            <person name="Tunlid A."/>
            <person name="Henrissat B."/>
            <person name="Grigoriev I.V."/>
            <person name="Hibbett D.S."/>
            <person name="Martin F."/>
        </authorList>
    </citation>
    <scope>NUCLEOTIDE SEQUENCE [LARGE SCALE GENOMIC DNA]</scope>
    <source>
        <strain evidence="6">441</strain>
    </source>
</reference>
<evidence type="ECO:0000256" key="3">
    <source>
        <dbReference type="PROSITE-ProRule" id="PRU00782"/>
    </source>
</evidence>
<dbReference type="GO" id="GO:0005524">
    <property type="term" value="F:ATP binding"/>
    <property type="evidence" value="ECO:0007669"/>
    <property type="project" value="InterPro"/>
</dbReference>
<dbReference type="EMBL" id="KN834545">
    <property type="protein sequence ID" value="KIK10595.1"/>
    <property type="molecule type" value="Genomic_DNA"/>
</dbReference>
<keyword evidence="3" id="KW-0009">Actin-binding</keyword>
<accession>A0A0C9XE79</accession>